<organism evidence="1 2">
    <name type="scientific">Lithospermum erythrorhizon</name>
    <name type="common">Purple gromwell</name>
    <name type="synonym">Lithospermum officinale var. erythrorhizon</name>
    <dbReference type="NCBI Taxonomy" id="34254"/>
    <lineage>
        <taxon>Eukaryota</taxon>
        <taxon>Viridiplantae</taxon>
        <taxon>Streptophyta</taxon>
        <taxon>Embryophyta</taxon>
        <taxon>Tracheophyta</taxon>
        <taxon>Spermatophyta</taxon>
        <taxon>Magnoliopsida</taxon>
        <taxon>eudicotyledons</taxon>
        <taxon>Gunneridae</taxon>
        <taxon>Pentapetalae</taxon>
        <taxon>asterids</taxon>
        <taxon>lamiids</taxon>
        <taxon>Boraginales</taxon>
        <taxon>Boraginaceae</taxon>
        <taxon>Boraginoideae</taxon>
        <taxon>Lithospermeae</taxon>
        <taxon>Lithospermum</taxon>
    </lineage>
</organism>
<reference evidence="1 2" key="1">
    <citation type="submission" date="2024-01" db="EMBL/GenBank/DDBJ databases">
        <title>The complete chloroplast genome sequence of Lithospermum erythrorhizon: insights into the phylogenetic relationship among Boraginaceae species and the maternal lineages of purple gromwells.</title>
        <authorList>
            <person name="Okada T."/>
            <person name="Watanabe K."/>
        </authorList>
    </citation>
    <scope>NUCLEOTIDE SEQUENCE [LARGE SCALE GENOMIC DNA]</scope>
</reference>
<gene>
    <name evidence="1" type="ORF">LIER_24025</name>
</gene>
<dbReference type="Proteomes" id="UP001454036">
    <property type="component" value="Unassembled WGS sequence"/>
</dbReference>
<proteinExistence type="predicted"/>
<protein>
    <submittedName>
        <fullName evidence="1">Uncharacterized protein</fullName>
    </submittedName>
</protein>
<comment type="caution">
    <text evidence="1">The sequence shown here is derived from an EMBL/GenBank/DDBJ whole genome shotgun (WGS) entry which is preliminary data.</text>
</comment>
<dbReference type="AlphaFoldDB" id="A0AAV3QZU5"/>
<evidence type="ECO:0000313" key="1">
    <source>
        <dbReference type="EMBL" id="GAA0169574.1"/>
    </source>
</evidence>
<dbReference type="EMBL" id="BAABME010006893">
    <property type="protein sequence ID" value="GAA0169574.1"/>
    <property type="molecule type" value="Genomic_DNA"/>
</dbReference>
<name>A0AAV3QZU5_LITER</name>
<sequence>MRYDESPQKGLGFVTVSKNLKKRLLKDIRQGPPRREDGRQHRPQDHTFYTLLRVPVGRIYVQLEDKRILSKTHKLNTPPNRRDKKKYCEYHKYHGRDTDEYRLLKA</sequence>
<keyword evidence="2" id="KW-1185">Reference proteome</keyword>
<accession>A0AAV3QZU5</accession>
<evidence type="ECO:0000313" key="2">
    <source>
        <dbReference type="Proteomes" id="UP001454036"/>
    </source>
</evidence>